<organism evidence="1 2">
    <name type="scientific">Brevundimonas diminuta</name>
    <name type="common">Pseudomonas diminuta</name>
    <dbReference type="NCBI Taxonomy" id="293"/>
    <lineage>
        <taxon>Bacteria</taxon>
        <taxon>Pseudomonadati</taxon>
        <taxon>Pseudomonadota</taxon>
        <taxon>Alphaproteobacteria</taxon>
        <taxon>Caulobacterales</taxon>
        <taxon>Caulobacteraceae</taxon>
        <taxon>Brevundimonas</taxon>
    </lineage>
</organism>
<evidence type="ECO:0000313" key="1">
    <source>
        <dbReference type="EMBL" id="ASD28033.1"/>
    </source>
</evidence>
<evidence type="ECO:0000313" key="2">
    <source>
        <dbReference type="Proteomes" id="UP000197024"/>
    </source>
</evidence>
<dbReference type="EMBL" id="CP021995">
    <property type="protein sequence ID" value="ASD28033.1"/>
    <property type="molecule type" value="Genomic_DNA"/>
</dbReference>
<dbReference type="AlphaFoldDB" id="A0A1Z3M0Q5"/>
<reference evidence="1 2" key="2">
    <citation type="submission" date="2017-06" db="EMBL/GenBank/DDBJ databases">
        <authorList>
            <person name="Kim H.J."/>
            <person name="Triplett B.A."/>
        </authorList>
    </citation>
    <scope>NUCLEOTIDE SEQUENCE [LARGE SCALE GENOMIC DNA]</scope>
    <source>
        <strain evidence="1 2">BZC3</strain>
    </source>
</reference>
<dbReference type="Proteomes" id="UP000197024">
    <property type="component" value="Chromosome"/>
</dbReference>
<reference evidence="1 2" key="1">
    <citation type="submission" date="2017-06" db="EMBL/GenBank/DDBJ databases">
        <title>Biodegradation of gentamicin by bacterial consortia AMQD4 in synthetic medium and raw gentamicin sewage.</title>
        <authorList>
            <person name="Chang H."/>
            <person name="Feng Y."/>
            <person name="Li Z."/>
            <person name="Xue J."/>
            <person name="Cheng D."/>
        </authorList>
    </citation>
    <scope>NUCLEOTIDE SEQUENCE [LARGE SCALE GENOMIC DNA]</scope>
    <source>
        <strain evidence="1 2">BZC3</strain>
    </source>
</reference>
<name>A0A1Z3M0Q5_BREDI</name>
<gene>
    <name evidence="1" type="ORF">CD943_14715</name>
</gene>
<protein>
    <submittedName>
        <fullName evidence="1">Uncharacterized protein</fullName>
    </submittedName>
</protein>
<proteinExistence type="predicted"/>
<accession>A0A1Z3M0Q5</accession>
<dbReference type="RefSeq" id="WP_088411518.1">
    <property type="nucleotide sequence ID" value="NZ_CP021995.1"/>
</dbReference>
<sequence>MDQQEMQRKAVIATVTRDLPQGFWADMGAGTRQAYLGAFHQVKNDPNILDDQRLDQLYQVRQAHMEKVLMDVAVEHGLASSTTLLVENGRRYVYAAKGVVGLTQAYVQTIGDMPKPARFRERHAAQNRVVSEPRFDFGEEPPALLLAKHFYGLIAHNPVGKRFTEQDQALGLIQLCIPNPSCSSWIVQTALQDLIAAYIPVVASEAKERGPAWKADREEKKA</sequence>